<dbReference type="Gene3D" id="3.30.750.24">
    <property type="entry name" value="STAS domain"/>
    <property type="match status" value="1"/>
</dbReference>
<dbReference type="PANTHER" id="PTHR11814">
    <property type="entry name" value="SULFATE TRANSPORTER"/>
    <property type="match status" value="1"/>
</dbReference>
<dbReference type="RefSeq" id="WP_091932390.1">
    <property type="nucleotide sequence ID" value="NZ_FNCY01000001.1"/>
</dbReference>
<feature type="transmembrane region" description="Helical" evidence="5">
    <location>
        <begin position="327"/>
        <end position="357"/>
    </location>
</feature>
<evidence type="ECO:0000259" key="6">
    <source>
        <dbReference type="PROSITE" id="PS50801"/>
    </source>
</evidence>
<sequence length="547" mass="57749">MIAIVEAARAGLLQQKHLPKNLVAGIIVGIIALPLAMAFAIASGAKPEQGLYTAIVAGLMTSLFGGSRTQISGPTGAFIVILAGITAQYGIVGLQVATLMAGCMLVAMGLARMGGVIKYIPDPVIIGFTTGIGVIIWIGQWKDFFGLTLSGSATHFHEKLWQLLTALPQLHLATTGLALLSLVLLILTPRVTKRVPAPLVAMVTATVLQSIFHFDGVATIGSAFGGIPQTLPSFSVPAFTVSDALHLIGPAFTIALLGAIESLLSAVVADGMAGTRHNSNQELIGQGIANIVSPLFGGFAATGAIARTAANIRNGGNSPVAGIIHTVTLLAIILALAPLAAYIPLCSLAAILFVIAYNMSEVRHFLRMARTAPSPDVGVMLVTFALTVFSDLVIAVNVGVILASLLFMRRMADAVRIENDNESFKAATAHEDFDLPAGTMIYDIEGPFFFAAAEKLERVLESVQAHADTLILRMRRVPFIDATGIETLAEIADDCRQFDTRLVICGLRSNVQRKIERAGLANRLGKHAFYPSVTDFMRAEHGAKQTA</sequence>
<evidence type="ECO:0000256" key="2">
    <source>
        <dbReference type="ARBA" id="ARBA00022692"/>
    </source>
</evidence>
<dbReference type="SUPFAM" id="SSF52091">
    <property type="entry name" value="SpoIIaa-like"/>
    <property type="match status" value="1"/>
</dbReference>
<evidence type="ECO:0000256" key="1">
    <source>
        <dbReference type="ARBA" id="ARBA00004141"/>
    </source>
</evidence>
<reference evidence="7 8" key="1">
    <citation type="submission" date="2016-10" db="EMBL/GenBank/DDBJ databases">
        <authorList>
            <person name="de Groot N.N."/>
        </authorList>
    </citation>
    <scope>NUCLEOTIDE SEQUENCE [LARGE SCALE GENOMIC DNA]</scope>
    <source>
        <strain evidence="7 8">DSM 5885</strain>
    </source>
</reference>
<dbReference type="InterPro" id="IPR001902">
    <property type="entry name" value="SLC26A/SulP_fam"/>
</dbReference>
<feature type="domain" description="STAS" evidence="6">
    <location>
        <begin position="429"/>
        <end position="540"/>
    </location>
</feature>
<dbReference type="Pfam" id="PF01740">
    <property type="entry name" value="STAS"/>
    <property type="match status" value="1"/>
</dbReference>
<organism evidence="7 8">
    <name type="scientific">Propionivibrio dicarboxylicus</name>
    <dbReference type="NCBI Taxonomy" id="83767"/>
    <lineage>
        <taxon>Bacteria</taxon>
        <taxon>Pseudomonadati</taxon>
        <taxon>Pseudomonadota</taxon>
        <taxon>Betaproteobacteria</taxon>
        <taxon>Rhodocyclales</taxon>
        <taxon>Rhodocyclaceae</taxon>
        <taxon>Propionivibrio</taxon>
    </lineage>
</organism>
<keyword evidence="4 5" id="KW-0472">Membrane</keyword>
<dbReference type="InterPro" id="IPR002645">
    <property type="entry name" value="STAS_dom"/>
</dbReference>
<feature type="transmembrane region" description="Helical" evidence="5">
    <location>
        <begin position="377"/>
        <end position="407"/>
    </location>
</feature>
<proteinExistence type="predicted"/>
<evidence type="ECO:0000313" key="7">
    <source>
        <dbReference type="EMBL" id="SDG63788.1"/>
    </source>
</evidence>
<feature type="transmembrane region" description="Helical" evidence="5">
    <location>
        <begin position="78"/>
        <end position="107"/>
    </location>
</feature>
<feature type="transmembrane region" description="Helical" evidence="5">
    <location>
        <begin position="22"/>
        <end position="42"/>
    </location>
</feature>
<feature type="transmembrane region" description="Helical" evidence="5">
    <location>
        <begin position="247"/>
        <end position="269"/>
    </location>
</feature>
<feature type="transmembrane region" description="Helical" evidence="5">
    <location>
        <begin position="119"/>
        <end position="140"/>
    </location>
</feature>
<comment type="subcellular location">
    <subcellularLocation>
        <location evidence="1">Membrane</location>
        <topology evidence="1">Multi-pass membrane protein</topology>
    </subcellularLocation>
</comment>
<gene>
    <name evidence="7" type="ORF">SAMN05660652_00323</name>
</gene>
<dbReference type="Pfam" id="PF00916">
    <property type="entry name" value="Sulfate_transp"/>
    <property type="match status" value="1"/>
</dbReference>
<dbReference type="EMBL" id="FNCY01000001">
    <property type="protein sequence ID" value="SDG63788.1"/>
    <property type="molecule type" value="Genomic_DNA"/>
</dbReference>
<dbReference type="InterPro" id="IPR011547">
    <property type="entry name" value="SLC26A/SulP_dom"/>
</dbReference>
<name>A0A1G7VW77_9RHOO</name>
<evidence type="ECO:0000256" key="5">
    <source>
        <dbReference type="SAM" id="Phobius"/>
    </source>
</evidence>
<dbReference type="PROSITE" id="PS50801">
    <property type="entry name" value="STAS"/>
    <property type="match status" value="1"/>
</dbReference>
<keyword evidence="8" id="KW-1185">Reference proteome</keyword>
<keyword evidence="3 5" id="KW-1133">Transmembrane helix</keyword>
<dbReference type="STRING" id="83767.SAMN05660652_00323"/>
<dbReference type="AlphaFoldDB" id="A0A1G7VW77"/>
<dbReference type="CDD" id="cd07042">
    <property type="entry name" value="STAS_SulP_like_sulfate_transporter"/>
    <property type="match status" value="1"/>
</dbReference>
<dbReference type="GO" id="GO:0016020">
    <property type="term" value="C:membrane"/>
    <property type="evidence" value="ECO:0007669"/>
    <property type="project" value="UniProtKB-SubCell"/>
</dbReference>
<evidence type="ECO:0000256" key="4">
    <source>
        <dbReference type="ARBA" id="ARBA00023136"/>
    </source>
</evidence>
<evidence type="ECO:0000256" key="3">
    <source>
        <dbReference type="ARBA" id="ARBA00022989"/>
    </source>
</evidence>
<dbReference type="GO" id="GO:0055085">
    <property type="term" value="P:transmembrane transport"/>
    <property type="evidence" value="ECO:0007669"/>
    <property type="project" value="InterPro"/>
</dbReference>
<accession>A0A1G7VW77</accession>
<dbReference type="Proteomes" id="UP000198607">
    <property type="component" value="Unassembled WGS sequence"/>
</dbReference>
<keyword evidence="2 5" id="KW-0812">Transmembrane</keyword>
<dbReference type="InterPro" id="IPR036513">
    <property type="entry name" value="STAS_dom_sf"/>
</dbReference>
<evidence type="ECO:0000313" key="8">
    <source>
        <dbReference type="Proteomes" id="UP000198607"/>
    </source>
</evidence>
<feature type="transmembrane region" description="Helical" evidence="5">
    <location>
        <begin position="199"/>
        <end position="227"/>
    </location>
</feature>
<protein>
    <submittedName>
        <fullName evidence="7">Sulfate permease, SulP family</fullName>
    </submittedName>
</protein>
<dbReference type="OrthoDB" id="9769739at2"/>
<feature type="transmembrane region" description="Helical" evidence="5">
    <location>
        <begin position="160"/>
        <end position="187"/>
    </location>
</feature>
<dbReference type="NCBIfam" id="TIGR00815">
    <property type="entry name" value="sulP"/>
    <property type="match status" value="1"/>
</dbReference>